<dbReference type="InterPro" id="IPR036465">
    <property type="entry name" value="vWFA_dom_sf"/>
</dbReference>
<feature type="compositionally biased region" description="Acidic residues" evidence="1">
    <location>
        <begin position="52"/>
        <end position="67"/>
    </location>
</feature>
<dbReference type="Proteomes" id="UP000236584">
    <property type="component" value="Plasmid unnamed5"/>
</dbReference>
<dbReference type="OrthoDB" id="350639at2157"/>
<keyword evidence="3" id="KW-1185">Reference proteome</keyword>
<gene>
    <name evidence="2" type="ORF">C2R22_24560</name>
</gene>
<dbReference type="SUPFAM" id="SSF53300">
    <property type="entry name" value="vWA-like"/>
    <property type="match status" value="1"/>
</dbReference>
<dbReference type="Gene3D" id="3.40.50.410">
    <property type="entry name" value="von Willebrand factor, type A domain"/>
    <property type="match status" value="1"/>
</dbReference>
<evidence type="ECO:0000256" key="1">
    <source>
        <dbReference type="SAM" id="MobiDB-lite"/>
    </source>
</evidence>
<feature type="region of interest" description="Disordered" evidence="1">
    <location>
        <begin position="44"/>
        <end position="67"/>
    </location>
</feature>
<dbReference type="GeneID" id="35595338"/>
<proteinExistence type="predicted"/>
<keyword evidence="2" id="KW-0614">Plasmid</keyword>
<dbReference type="AlphaFoldDB" id="A0A2I8VS68"/>
<dbReference type="RefSeq" id="WP_103428382.1">
    <property type="nucleotide sequence ID" value="NZ_CP026314.1"/>
</dbReference>
<sequence length="339" mass="36917">MQALTDDVDAAAGWLFDPEFEDGEFDEGEEDVVLLAEIVGHGASDGVVDEGVPVDDDPDDSEESVEWSAELDDDLAARDERIEAYDRDAHHAAVREHLRQTGVADHVQEALADVATEERDTTDREGDVLDMRAITRRLAGDTTVRDYYRRRSEKPGGDLAVGVSLDMSGSMSGSELEAKAAVGAFLFAVQELGGDIVANAWHVNDGAKVRILTAPFERFRWEHLDGVQPAGGDPIAAGMWECGVMLRQTHAREKLLVVITDGRPSVVSRDKGAYDSAVEEARDTVSDLRARDLSVVGFGFGSASERNLESMFGDQYHAVGLDGLADALVEEYADHRKTR</sequence>
<evidence type="ECO:0000313" key="3">
    <source>
        <dbReference type="Proteomes" id="UP000236584"/>
    </source>
</evidence>
<dbReference type="EMBL" id="CP026314">
    <property type="protein sequence ID" value="AUV84704.1"/>
    <property type="molecule type" value="Genomic_DNA"/>
</dbReference>
<evidence type="ECO:0000313" key="2">
    <source>
        <dbReference type="EMBL" id="AUV84704.1"/>
    </source>
</evidence>
<reference evidence="2 3" key="1">
    <citation type="submission" date="2018-01" db="EMBL/GenBank/DDBJ databases">
        <title>Complete genome sequence of Salinigranum rubrum GX10T, an extremely halophilic archaeon isolated from a marine solar saltern.</title>
        <authorList>
            <person name="Han S."/>
        </authorList>
    </citation>
    <scope>NUCLEOTIDE SEQUENCE [LARGE SCALE GENOMIC DNA]</scope>
    <source>
        <strain evidence="2 3">GX10</strain>
        <plasmid evidence="3">Plasmid unnamed5</plasmid>
    </source>
</reference>
<geneLocation type="plasmid" evidence="2 3">
    <name>unnamed5</name>
</geneLocation>
<organism evidence="2 3">
    <name type="scientific">Salinigranum rubrum</name>
    <dbReference type="NCBI Taxonomy" id="755307"/>
    <lineage>
        <taxon>Archaea</taxon>
        <taxon>Methanobacteriati</taxon>
        <taxon>Methanobacteriota</taxon>
        <taxon>Stenosarchaea group</taxon>
        <taxon>Halobacteria</taxon>
        <taxon>Halobacteriales</taxon>
        <taxon>Haloferacaceae</taxon>
        <taxon>Salinigranum</taxon>
    </lineage>
</organism>
<name>A0A2I8VS68_9EURY</name>
<evidence type="ECO:0008006" key="4">
    <source>
        <dbReference type="Google" id="ProtNLM"/>
    </source>
</evidence>
<dbReference type="KEGG" id="srub:C2R22_24560"/>
<protein>
    <recommendedName>
        <fullName evidence="4">VWFA domain-containing protein</fullName>
    </recommendedName>
</protein>
<accession>A0A2I8VS68</accession>